<sequence>MSARGNNLDHVRRHNLATVLRLVHHDRGSARSQLTRATGLNRSTIAALVAELVELGLVAETEPESTKQVGRPSPVVAPRPDVAVLALNPEVDAVELALVGLGGEILRRERHVQREVPSVDSVVALVAGRLAEWSSAEVPAGGGATVAGIGVAVPGLVRASDGLVRHAPHLGWRDAPLAAELAAATSLPAFSANDASLGALAERLFGAGRGIGELVYVNGGASGIGGGIMAGDRLLGGLDGYAGEFGHLRVGGSDHVDTAGLSGTLESEVRRSRLLELGELGTVDDAELERRVRADGGALSAEIERQAGYLGVAIGGIVNVLNPELVLLGGFLGILLDAAPDTVQAALAATSLDAPLASVRLERPALGRDILMIGAAELAFEPVLADPAAFERGRGPTVARSASGFGALA</sequence>
<evidence type="ECO:0000256" key="1">
    <source>
        <dbReference type="ARBA" id="ARBA00006479"/>
    </source>
</evidence>
<dbReference type="OrthoDB" id="5174513at2"/>
<name>A0A4V1QWZ9_9MICO</name>
<dbReference type="EMBL" id="SDPN01000036">
    <property type="protein sequence ID" value="RXZ67916.1"/>
    <property type="molecule type" value="Genomic_DNA"/>
</dbReference>
<dbReference type="AlphaFoldDB" id="A0A4V1QWZ9"/>
<reference evidence="2 3" key="1">
    <citation type="submission" date="2019-01" db="EMBL/GenBank/DDBJ databases">
        <title>Agromyces.</title>
        <authorList>
            <person name="Li J."/>
        </authorList>
    </citation>
    <scope>NUCLEOTIDE SEQUENCE [LARGE SCALE GENOMIC DNA]</scope>
    <source>
        <strain evidence="2 3">DSM 15934</strain>
    </source>
</reference>
<dbReference type="InterPro" id="IPR036390">
    <property type="entry name" value="WH_DNA-bd_sf"/>
</dbReference>
<dbReference type="PANTHER" id="PTHR18964:SF149">
    <property type="entry name" value="BIFUNCTIONAL UDP-N-ACETYLGLUCOSAMINE 2-EPIMERASE_N-ACETYLMANNOSAMINE KINASE"/>
    <property type="match status" value="1"/>
</dbReference>
<dbReference type="Gene3D" id="3.30.420.40">
    <property type="match status" value="2"/>
</dbReference>
<gene>
    <name evidence="2" type="ORF">ESP51_15640</name>
</gene>
<dbReference type="Pfam" id="PF00480">
    <property type="entry name" value="ROK"/>
    <property type="match status" value="1"/>
</dbReference>
<accession>A0A4V1QWZ9</accession>
<proteinExistence type="inferred from homology"/>
<keyword evidence="3" id="KW-1185">Reference proteome</keyword>
<dbReference type="PANTHER" id="PTHR18964">
    <property type="entry name" value="ROK (REPRESSOR, ORF, KINASE) FAMILY"/>
    <property type="match status" value="1"/>
</dbReference>
<evidence type="ECO:0000313" key="2">
    <source>
        <dbReference type="EMBL" id="RXZ67916.1"/>
    </source>
</evidence>
<dbReference type="RefSeq" id="WP_129521826.1">
    <property type="nucleotide sequence ID" value="NZ_SDPN01000036.1"/>
</dbReference>
<dbReference type="SUPFAM" id="SSF53067">
    <property type="entry name" value="Actin-like ATPase domain"/>
    <property type="match status" value="1"/>
</dbReference>
<dbReference type="InterPro" id="IPR000600">
    <property type="entry name" value="ROK"/>
</dbReference>
<organism evidence="2 3">
    <name type="scientific">Agromyces albus</name>
    <dbReference type="NCBI Taxonomy" id="205332"/>
    <lineage>
        <taxon>Bacteria</taxon>
        <taxon>Bacillati</taxon>
        <taxon>Actinomycetota</taxon>
        <taxon>Actinomycetes</taxon>
        <taxon>Micrococcales</taxon>
        <taxon>Microbacteriaceae</taxon>
        <taxon>Agromyces</taxon>
    </lineage>
</organism>
<comment type="caution">
    <text evidence="2">The sequence shown here is derived from an EMBL/GenBank/DDBJ whole genome shotgun (WGS) entry which is preliminary data.</text>
</comment>
<dbReference type="Proteomes" id="UP000293865">
    <property type="component" value="Unassembled WGS sequence"/>
</dbReference>
<dbReference type="InterPro" id="IPR043129">
    <property type="entry name" value="ATPase_NBD"/>
</dbReference>
<protein>
    <submittedName>
        <fullName evidence="2">ROK family protein</fullName>
    </submittedName>
</protein>
<dbReference type="SUPFAM" id="SSF46785">
    <property type="entry name" value="Winged helix' DNA-binding domain"/>
    <property type="match status" value="1"/>
</dbReference>
<dbReference type="Gene3D" id="1.10.10.10">
    <property type="entry name" value="Winged helix-like DNA-binding domain superfamily/Winged helix DNA-binding domain"/>
    <property type="match status" value="1"/>
</dbReference>
<comment type="similarity">
    <text evidence="1">Belongs to the ROK (NagC/XylR) family.</text>
</comment>
<evidence type="ECO:0000313" key="3">
    <source>
        <dbReference type="Proteomes" id="UP000293865"/>
    </source>
</evidence>
<dbReference type="InterPro" id="IPR036388">
    <property type="entry name" value="WH-like_DNA-bd_sf"/>
</dbReference>